<evidence type="ECO:0000256" key="3">
    <source>
        <dbReference type="SAM" id="MobiDB-lite"/>
    </source>
</evidence>
<dbReference type="PANTHER" id="PTHR45953:SF1">
    <property type="entry name" value="IDURONATE 2-SULFATASE"/>
    <property type="match status" value="1"/>
</dbReference>
<keyword evidence="2" id="KW-0378">Hydrolase</keyword>
<evidence type="ECO:0000256" key="2">
    <source>
        <dbReference type="ARBA" id="ARBA00022801"/>
    </source>
</evidence>
<reference evidence="5" key="1">
    <citation type="journal article" date="2021" name="Nat. Commun.">
        <title>Genetic determinants of endophytism in the Arabidopsis root mycobiome.</title>
        <authorList>
            <person name="Mesny F."/>
            <person name="Miyauchi S."/>
            <person name="Thiergart T."/>
            <person name="Pickel B."/>
            <person name="Atanasova L."/>
            <person name="Karlsson M."/>
            <person name="Huettel B."/>
            <person name="Barry K.W."/>
            <person name="Haridas S."/>
            <person name="Chen C."/>
            <person name="Bauer D."/>
            <person name="Andreopoulos W."/>
            <person name="Pangilinan J."/>
            <person name="LaButti K."/>
            <person name="Riley R."/>
            <person name="Lipzen A."/>
            <person name="Clum A."/>
            <person name="Drula E."/>
            <person name="Henrissat B."/>
            <person name="Kohler A."/>
            <person name="Grigoriev I.V."/>
            <person name="Martin F.M."/>
            <person name="Hacquard S."/>
        </authorList>
    </citation>
    <scope>NUCLEOTIDE SEQUENCE</scope>
    <source>
        <strain evidence="5">MPI-CAGE-AT-0016</strain>
    </source>
</reference>
<evidence type="ECO:0000313" key="5">
    <source>
        <dbReference type="EMBL" id="KAH7349843.1"/>
    </source>
</evidence>
<evidence type="ECO:0000259" key="4">
    <source>
        <dbReference type="Pfam" id="PF00884"/>
    </source>
</evidence>
<dbReference type="GO" id="GO:0046872">
    <property type="term" value="F:metal ion binding"/>
    <property type="evidence" value="ECO:0007669"/>
    <property type="project" value="UniProtKB-KW"/>
</dbReference>
<evidence type="ECO:0000313" key="6">
    <source>
        <dbReference type="Proteomes" id="UP000813385"/>
    </source>
</evidence>
<keyword evidence="1" id="KW-0479">Metal-binding</keyword>
<feature type="region of interest" description="Disordered" evidence="3">
    <location>
        <begin position="507"/>
        <end position="528"/>
    </location>
</feature>
<dbReference type="OrthoDB" id="103349at2759"/>
<dbReference type="SUPFAM" id="SSF53649">
    <property type="entry name" value="Alkaline phosphatase-like"/>
    <property type="match status" value="1"/>
</dbReference>
<dbReference type="AlphaFoldDB" id="A0A8K0T6L9"/>
<comment type="caution">
    <text evidence="5">The sequence shown here is derived from an EMBL/GenBank/DDBJ whole genome shotgun (WGS) entry which is preliminary data.</text>
</comment>
<dbReference type="Gene3D" id="3.40.720.10">
    <property type="entry name" value="Alkaline Phosphatase, subunit A"/>
    <property type="match status" value="1"/>
</dbReference>
<evidence type="ECO:0000256" key="1">
    <source>
        <dbReference type="ARBA" id="ARBA00022723"/>
    </source>
</evidence>
<feature type="domain" description="Sulfatase N-terminal" evidence="4">
    <location>
        <begin position="22"/>
        <end position="361"/>
    </location>
</feature>
<dbReference type="Proteomes" id="UP000813385">
    <property type="component" value="Unassembled WGS sequence"/>
</dbReference>
<dbReference type="InterPro" id="IPR017850">
    <property type="entry name" value="Alkaline_phosphatase_core_sf"/>
</dbReference>
<dbReference type="Pfam" id="PF00884">
    <property type="entry name" value="Sulfatase"/>
    <property type="match status" value="1"/>
</dbReference>
<name>A0A8K0T6L9_9PEZI</name>
<dbReference type="GO" id="GO:0004423">
    <property type="term" value="F:iduronate-2-sulfatase activity"/>
    <property type="evidence" value="ECO:0007669"/>
    <property type="project" value="TreeGrafter"/>
</dbReference>
<gene>
    <name evidence="5" type="ORF">B0T11DRAFT_261774</name>
</gene>
<accession>A0A8K0T6L9</accession>
<dbReference type="EMBL" id="JAGPXD010000006">
    <property type="protein sequence ID" value="KAH7349843.1"/>
    <property type="molecule type" value="Genomic_DNA"/>
</dbReference>
<keyword evidence="6" id="KW-1185">Reference proteome</keyword>
<proteinExistence type="predicted"/>
<dbReference type="InterPro" id="IPR000917">
    <property type="entry name" value="Sulfatase_N"/>
</dbReference>
<dbReference type="GO" id="GO:0005737">
    <property type="term" value="C:cytoplasm"/>
    <property type="evidence" value="ECO:0007669"/>
    <property type="project" value="TreeGrafter"/>
</dbReference>
<dbReference type="CDD" id="cd16150">
    <property type="entry name" value="sulfatase_like"/>
    <property type="match status" value="1"/>
</dbReference>
<organism evidence="5 6">
    <name type="scientific">Plectosphaerella cucumerina</name>
    <dbReference type="NCBI Taxonomy" id="40658"/>
    <lineage>
        <taxon>Eukaryota</taxon>
        <taxon>Fungi</taxon>
        <taxon>Dikarya</taxon>
        <taxon>Ascomycota</taxon>
        <taxon>Pezizomycotina</taxon>
        <taxon>Sordariomycetes</taxon>
        <taxon>Hypocreomycetidae</taxon>
        <taxon>Glomerellales</taxon>
        <taxon>Plectosphaerellaceae</taxon>
        <taxon>Plectosphaerella</taxon>
    </lineage>
</organism>
<sequence>MASSSKPHELPPQPSGLAVEKPNYIIFMPDQLRYDCLGCNGNKIIKTPNIDAFAAEGTRFTNCFVQASVCAQSRCSMFTANYPHVAGHRSLESLIKPWEPNLFRSLRERGGYHIACLAPRGDMFAPTVTEMSVDEYGFLEPPDTNLRYEGFSADDPRREDIFKRLFYRGVRGEEEVRDYDDAVVRSALKWLENPPKEPWVLFMPLIFPHLPFQVEEPYFSMYDRGSMPLPSDPGEKTGHEPRYMSLIRERYGTHRATQETWAEITATYYGMITRLDDQFGRLVEKVKALGLWDRTVTFFFTDHGEYLGDHGLIEKWPSGVSECLTHEPLIVAGAGLPRGAVFEGMAEMVDLAPTIFQLSGVGEHFPHCGRSLAGILTGQGGEGPHREYAFSEGGFLKSEEPLLERAGYPYDVKAGLQHEDTEAVGRAVACRDERWTYVYRLYEPAELYDRREDEGETRNLAGEKGYDGVRGRMEAAVLRWMVESSDFVPWVRDPRFPPVVPDKDPRVMWEKRRAEGGGGDGEGGGHDV</sequence>
<dbReference type="PANTHER" id="PTHR45953">
    <property type="entry name" value="IDURONATE 2-SULFATASE"/>
    <property type="match status" value="1"/>
</dbReference>
<protein>
    <submittedName>
        <fullName evidence="5">Sulfatase</fullName>
    </submittedName>
</protein>